<dbReference type="Pfam" id="PF05222">
    <property type="entry name" value="AlaDh_PNT_N"/>
    <property type="match status" value="1"/>
</dbReference>
<dbReference type="SUPFAM" id="SSF52283">
    <property type="entry name" value="Formate/glycerate dehydrogenase catalytic domain-like"/>
    <property type="match status" value="1"/>
</dbReference>
<name>A0A7D6VA62_9NOCA</name>
<evidence type="ECO:0000259" key="8">
    <source>
        <dbReference type="SMART" id="SM01002"/>
    </source>
</evidence>
<dbReference type="Pfam" id="PF01262">
    <property type="entry name" value="AlaDh_PNT_C"/>
    <property type="match status" value="1"/>
</dbReference>
<keyword evidence="11" id="KW-1185">Reference proteome</keyword>
<protein>
    <recommendedName>
        <fullName evidence="2">proton-translocating NAD(P)(+) transhydrogenase</fullName>
        <ecNumber evidence="2">7.1.1.1</ecNumber>
    </recommendedName>
</protein>
<dbReference type="InterPro" id="IPR007886">
    <property type="entry name" value="AlaDH/PNT_N"/>
</dbReference>
<accession>A0A7D6VA62</accession>
<keyword evidence="5" id="KW-1278">Translocase</keyword>
<reference evidence="10 11" key="1">
    <citation type="submission" date="2020-07" db="EMBL/GenBank/DDBJ databases">
        <authorList>
            <person name="Zhuang K."/>
            <person name="Ran Y."/>
        </authorList>
    </citation>
    <scope>NUCLEOTIDE SEQUENCE [LARGE SCALE GENOMIC DNA]</scope>
    <source>
        <strain evidence="10 11">WCH-YHL-001</strain>
    </source>
</reference>
<dbReference type="Proteomes" id="UP000515512">
    <property type="component" value="Chromosome"/>
</dbReference>
<evidence type="ECO:0000313" key="11">
    <source>
        <dbReference type="Proteomes" id="UP000515512"/>
    </source>
</evidence>
<dbReference type="GO" id="GO:0008750">
    <property type="term" value="F:proton-translocating NAD(P)+ transhydrogenase activity"/>
    <property type="evidence" value="ECO:0007669"/>
    <property type="project" value="UniProtKB-EC"/>
</dbReference>
<evidence type="ECO:0000256" key="1">
    <source>
        <dbReference type="ARBA" id="ARBA00003943"/>
    </source>
</evidence>
<dbReference type="SUPFAM" id="SSF51735">
    <property type="entry name" value="NAD(P)-binding Rossmann-fold domains"/>
    <property type="match status" value="1"/>
</dbReference>
<evidence type="ECO:0000313" key="10">
    <source>
        <dbReference type="EMBL" id="QLY30554.1"/>
    </source>
</evidence>
<keyword evidence="6" id="KW-0520">NAD</keyword>
<dbReference type="KEGG" id="nhu:H0264_36510"/>
<dbReference type="RefSeq" id="WP_181581752.1">
    <property type="nucleotide sequence ID" value="NZ_CP059399.1"/>
</dbReference>
<keyword evidence="3" id="KW-0547">Nucleotide-binding</keyword>
<dbReference type="SMART" id="SM01002">
    <property type="entry name" value="AlaDh_PNT_C"/>
    <property type="match status" value="1"/>
</dbReference>
<gene>
    <name evidence="10" type="ORF">H0264_36510</name>
</gene>
<dbReference type="GO" id="GO:0050661">
    <property type="term" value="F:NADP binding"/>
    <property type="evidence" value="ECO:0007669"/>
    <property type="project" value="TreeGrafter"/>
</dbReference>
<feature type="domain" description="Alanine dehydrogenase/pyridine nucleotide transhydrogenase NAD(H)-binding" evidence="8">
    <location>
        <begin position="184"/>
        <end position="329"/>
    </location>
</feature>
<dbReference type="SMART" id="SM01003">
    <property type="entry name" value="AlaDh_PNT_N"/>
    <property type="match status" value="1"/>
</dbReference>
<proteinExistence type="predicted"/>
<evidence type="ECO:0000256" key="2">
    <source>
        <dbReference type="ARBA" id="ARBA00012943"/>
    </source>
</evidence>
<evidence type="ECO:0000259" key="9">
    <source>
        <dbReference type="SMART" id="SM01003"/>
    </source>
</evidence>
<dbReference type="PANTHER" id="PTHR10160:SF19">
    <property type="entry name" value="PROTON-TRANSLOCATING NAD(P)(+) TRANSHYDROGENASE"/>
    <property type="match status" value="1"/>
</dbReference>
<evidence type="ECO:0000256" key="3">
    <source>
        <dbReference type="ARBA" id="ARBA00022741"/>
    </source>
</evidence>
<dbReference type="PANTHER" id="PTHR10160">
    <property type="entry name" value="NAD(P) TRANSHYDROGENASE"/>
    <property type="match status" value="1"/>
</dbReference>
<dbReference type="EMBL" id="CP059399">
    <property type="protein sequence ID" value="QLY30554.1"/>
    <property type="molecule type" value="Genomic_DNA"/>
</dbReference>
<evidence type="ECO:0000256" key="5">
    <source>
        <dbReference type="ARBA" id="ARBA00022967"/>
    </source>
</evidence>
<dbReference type="InterPro" id="IPR036291">
    <property type="entry name" value="NAD(P)-bd_dom_sf"/>
</dbReference>
<evidence type="ECO:0000256" key="4">
    <source>
        <dbReference type="ARBA" id="ARBA00022857"/>
    </source>
</evidence>
<feature type="domain" description="Alanine dehydrogenase/pyridine nucleotide transhydrogenase N-terminal" evidence="9">
    <location>
        <begin position="4"/>
        <end position="140"/>
    </location>
</feature>
<comment type="catalytic activity">
    <reaction evidence="7">
        <text>NAD(+) + NADPH + H(+)(in) = NADH + NADP(+) + H(+)(out)</text>
        <dbReference type="Rhea" id="RHEA:47992"/>
        <dbReference type="ChEBI" id="CHEBI:15378"/>
        <dbReference type="ChEBI" id="CHEBI:57540"/>
        <dbReference type="ChEBI" id="CHEBI:57783"/>
        <dbReference type="ChEBI" id="CHEBI:57945"/>
        <dbReference type="ChEBI" id="CHEBI:58349"/>
        <dbReference type="EC" id="7.1.1.1"/>
    </reaction>
</comment>
<dbReference type="AlphaFoldDB" id="A0A7D6VA62"/>
<evidence type="ECO:0000256" key="6">
    <source>
        <dbReference type="ARBA" id="ARBA00023027"/>
    </source>
</evidence>
<sequence length="362" mass="36670">MIVGLPRETATGERRVALTPADVENLAAQGLSAVVETGAGHHADFTDAAYRNAGARIVPDAPAVYTAADVIAWVKPPAYELNSMPLRPGQVLYGFQDPVYRADRIARLRERGVESIAFELFPTGSVSASADLCRERASVADDLPCIGLQLGKPRVRSALHVGLSNGGVGAGWDPLSAMSRIAGEVAYGEGRALLAAQVRAGRVRPLVLGCGQAGRAAVAAAVAAGDEPPVVIGNRAEQEAVARALGAGGFLVNPGPAALAETIADIAPDLVVCAAGRGRRAPVLLDAAGLGALAAGAVVVDLTAKAGGNTVATVANATVAWGHGVVVTHRSNYPAARPRAASLAYGAATAAVILRSLSVSVE</sequence>
<dbReference type="EC" id="7.1.1.1" evidence="2"/>
<dbReference type="Gene3D" id="3.40.50.720">
    <property type="entry name" value="NAD(P)-binding Rossmann-like Domain"/>
    <property type="match status" value="2"/>
</dbReference>
<evidence type="ECO:0000256" key="7">
    <source>
        <dbReference type="ARBA" id="ARBA00048202"/>
    </source>
</evidence>
<comment type="function">
    <text evidence="1">The transhydrogenation between NADH and NADP is coupled to respiration and ATP hydrolysis and functions as a proton pump across the membrane.</text>
</comment>
<organism evidence="10 11">
    <name type="scientific">Nocardia huaxiensis</name>
    <dbReference type="NCBI Taxonomy" id="2755382"/>
    <lineage>
        <taxon>Bacteria</taxon>
        <taxon>Bacillati</taxon>
        <taxon>Actinomycetota</taxon>
        <taxon>Actinomycetes</taxon>
        <taxon>Mycobacteriales</taxon>
        <taxon>Nocardiaceae</taxon>
        <taxon>Nocardia</taxon>
    </lineage>
</organism>
<dbReference type="GO" id="GO:0006740">
    <property type="term" value="P:NADPH regeneration"/>
    <property type="evidence" value="ECO:0007669"/>
    <property type="project" value="TreeGrafter"/>
</dbReference>
<keyword evidence="4" id="KW-0521">NADP</keyword>
<dbReference type="InterPro" id="IPR007698">
    <property type="entry name" value="AlaDH/PNT_NAD(H)-bd"/>
</dbReference>